<dbReference type="Proteomes" id="UP000298791">
    <property type="component" value="Chromosome"/>
</dbReference>
<evidence type="ECO:0000256" key="7">
    <source>
        <dbReference type="RuleBase" id="RU000477"/>
    </source>
</evidence>
<dbReference type="GO" id="GO:0015254">
    <property type="term" value="F:glycerol channel activity"/>
    <property type="evidence" value="ECO:0007669"/>
    <property type="project" value="TreeGrafter"/>
</dbReference>
<evidence type="ECO:0000256" key="5">
    <source>
        <dbReference type="ARBA" id="ARBA00022989"/>
    </source>
</evidence>
<dbReference type="InterPro" id="IPR050363">
    <property type="entry name" value="MIP/Aquaporin"/>
</dbReference>
<dbReference type="RefSeq" id="WP_158366649.1">
    <property type="nucleotide sequence ID" value="NZ_CP034885.1"/>
</dbReference>
<keyword evidence="3 7" id="KW-0813">Transport</keyword>
<accession>A0A4D6XUA2</accession>
<feature type="transmembrane region" description="Helical" evidence="8">
    <location>
        <begin position="238"/>
        <end position="257"/>
    </location>
</feature>
<keyword evidence="4 7" id="KW-0812">Transmembrane</keyword>
<protein>
    <submittedName>
        <fullName evidence="9">Aquaporin family protein</fullName>
    </submittedName>
</protein>
<reference evidence="9 10" key="2">
    <citation type="submission" date="2019-05" db="EMBL/GenBank/DDBJ databases">
        <title>Genome evolution of the obligate endosymbiont Buchnera aphidicola.</title>
        <authorList>
            <person name="Moran N.A."/>
        </authorList>
    </citation>
    <scope>NUCLEOTIDE SEQUENCE [LARGE SCALE GENOMIC DNA]</scope>
    <source>
        <strain evidence="9 10">Ane</strain>
    </source>
</reference>
<feature type="transmembrane region" description="Helical" evidence="8">
    <location>
        <begin position="48"/>
        <end position="67"/>
    </location>
</feature>
<dbReference type="InterPro" id="IPR023271">
    <property type="entry name" value="Aquaporin-like"/>
</dbReference>
<name>A0A4D6XUA2_9GAMM</name>
<feature type="transmembrane region" description="Helical" evidence="8">
    <location>
        <begin position="9"/>
        <end position="28"/>
    </location>
</feature>
<dbReference type="GO" id="GO:0005886">
    <property type="term" value="C:plasma membrane"/>
    <property type="evidence" value="ECO:0007669"/>
    <property type="project" value="TreeGrafter"/>
</dbReference>
<feature type="transmembrane region" description="Helical" evidence="8">
    <location>
        <begin position="180"/>
        <end position="198"/>
    </location>
</feature>
<dbReference type="Gene3D" id="1.20.1080.10">
    <property type="entry name" value="Glycerol uptake facilitator protein"/>
    <property type="match status" value="1"/>
</dbReference>
<comment type="similarity">
    <text evidence="2 7">Belongs to the MIP/aquaporin (TC 1.A.8) family.</text>
</comment>
<dbReference type="InterPro" id="IPR000425">
    <property type="entry name" value="MIP"/>
</dbReference>
<dbReference type="EMBL" id="CP034885">
    <property type="protein sequence ID" value="QCI18847.1"/>
    <property type="molecule type" value="Genomic_DNA"/>
</dbReference>
<organism evidence="9 10">
    <name type="scientific">Buchnera aphidicola</name>
    <name type="common">Aphis nerii</name>
    <dbReference type="NCBI Taxonomy" id="1241835"/>
    <lineage>
        <taxon>Bacteria</taxon>
        <taxon>Pseudomonadati</taxon>
        <taxon>Pseudomonadota</taxon>
        <taxon>Gammaproteobacteria</taxon>
        <taxon>Enterobacterales</taxon>
        <taxon>Erwiniaceae</taxon>
        <taxon>Buchnera</taxon>
    </lineage>
</organism>
<evidence type="ECO:0000256" key="8">
    <source>
        <dbReference type="SAM" id="Phobius"/>
    </source>
</evidence>
<evidence type="ECO:0000256" key="2">
    <source>
        <dbReference type="ARBA" id="ARBA00006175"/>
    </source>
</evidence>
<dbReference type="PROSITE" id="PS00221">
    <property type="entry name" value="MIP"/>
    <property type="match status" value="1"/>
</dbReference>
<reference evidence="9 10" key="1">
    <citation type="submission" date="2018-12" db="EMBL/GenBank/DDBJ databases">
        <authorList>
            <person name="Chong R.A."/>
        </authorList>
    </citation>
    <scope>NUCLEOTIDE SEQUENCE [LARGE SCALE GENOMIC DNA]</scope>
    <source>
        <strain evidence="9 10">Ane</strain>
    </source>
</reference>
<feature type="transmembrane region" description="Helical" evidence="8">
    <location>
        <begin position="146"/>
        <end position="168"/>
    </location>
</feature>
<dbReference type="PANTHER" id="PTHR43829:SF9">
    <property type="entry name" value="AQUAPORIN-9"/>
    <property type="match status" value="1"/>
</dbReference>
<dbReference type="InterPro" id="IPR022357">
    <property type="entry name" value="MIP_CS"/>
</dbReference>
<evidence type="ECO:0000256" key="1">
    <source>
        <dbReference type="ARBA" id="ARBA00004141"/>
    </source>
</evidence>
<evidence type="ECO:0000313" key="10">
    <source>
        <dbReference type="Proteomes" id="UP000298791"/>
    </source>
</evidence>
<dbReference type="SUPFAM" id="SSF81338">
    <property type="entry name" value="Aquaporin-like"/>
    <property type="match status" value="1"/>
</dbReference>
<dbReference type="PRINTS" id="PR00783">
    <property type="entry name" value="MINTRINSICP"/>
</dbReference>
<sequence length="263" mass="30361">MNVFNKKNILQQCIVEFLGTGLIIFFGFGSLATSKLTDFYFNKYEISIIWGCSVSFAIYLSDSISGAHLNPAITIFLSFFDKFNKKKVLPYIISQISGTFFFTTLIYYIYYNKLISFEHKYNIIRGTKESLQLASIFCVYPEKNYIFIYDFIIEIIISIIFIIILMLINDKKKMFVMQKKINPCLIGVLVAIINFLSVKSLHNITLNPAHDLVPRIFLSIMGWGEIAFTGVYNHHFPYFLISTITPILGINLGGWIYKKFINN</sequence>
<feature type="transmembrane region" description="Helical" evidence="8">
    <location>
        <begin position="88"/>
        <end position="110"/>
    </location>
</feature>
<keyword evidence="5 8" id="KW-1133">Transmembrane helix</keyword>
<dbReference type="OrthoDB" id="9807293at2"/>
<proteinExistence type="inferred from homology"/>
<dbReference type="AlphaFoldDB" id="A0A4D6XUA2"/>
<evidence type="ECO:0000256" key="4">
    <source>
        <dbReference type="ARBA" id="ARBA00022692"/>
    </source>
</evidence>
<dbReference type="Pfam" id="PF00230">
    <property type="entry name" value="MIP"/>
    <property type="match status" value="1"/>
</dbReference>
<gene>
    <name evidence="9" type="ORF">D9V64_01550</name>
</gene>
<evidence type="ECO:0000256" key="6">
    <source>
        <dbReference type="ARBA" id="ARBA00023136"/>
    </source>
</evidence>
<dbReference type="PANTHER" id="PTHR43829">
    <property type="entry name" value="AQUAPORIN OR AQUAGLYCEROPORIN RELATED"/>
    <property type="match status" value="1"/>
</dbReference>
<comment type="subcellular location">
    <subcellularLocation>
        <location evidence="1">Membrane</location>
        <topology evidence="1">Multi-pass membrane protein</topology>
    </subcellularLocation>
</comment>
<evidence type="ECO:0000313" key="9">
    <source>
        <dbReference type="EMBL" id="QCI18847.1"/>
    </source>
</evidence>
<evidence type="ECO:0000256" key="3">
    <source>
        <dbReference type="ARBA" id="ARBA00022448"/>
    </source>
</evidence>
<keyword evidence="6 8" id="KW-0472">Membrane</keyword>